<keyword evidence="2" id="KW-1185">Reference proteome</keyword>
<evidence type="ECO:0000313" key="1">
    <source>
        <dbReference type="EMBL" id="CAL1401521.1"/>
    </source>
</evidence>
<name>A0AAV2FT66_9ROSI</name>
<proteinExistence type="predicted"/>
<dbReference type="AlphaFoldDB" id="A0AAV2FT66"/>
<accession>A0AAV2FT66</accession>
<gene>
    <name evidence="1" type="ORF">LTRI10_LOCUS41574</name>
</gene>
<dbReference type="Proteomes" id="UP001497516">
    <property type="component" value="Chromosome 7"/>
</dbReference>
<dbReference type="EMBL" id="OZ034820">
    <property type="protein sequence ID" value="CAL1401521.1"/>
    <property type="molecule type" value="Genomic_DNA"/>
</dbReference>
<organism evidence="1 2">
    <name type="scientific">Linum trigynum</name>
    <dbReference type="NCBI Taxonomy" id="586398"/>
    <lineage>
        <taxon>Eukaryota</taxon>
        <taxon>Viridiplantae</taxon>
        <taxon>Streptophyta</taxon>
        <taxon>Embryophyta</taxon>
        <taxon>Tracheophyta</taxon>
        <taxon>Spermatophyta</taxon>
        <taxon>Magnoliopsida</taxon>
        <taxon>eudicotyledons</taxon>
        <taxon>Gunneridae</taxon>
        <taxon>Pentapetalae</taxon>
        <taxon>rosids</taxon>
        <taxon>fabids</taxon>
        <taxon>Malpighiales</taxon>
        <taxon>Linaceae</taxon>
        <taxon>Linum</taxon>
    </lineage>
</organism>
<sequence>MISSLYTSAVIRSSFTAFNQDSDAITVLVQNGEGFIAFVQDSDSITVLVQSDDAITVLVKNGDCFHCLGLQR</sequence>
<evidence type="ECO:0000313" key="2">
    <source>
        <dbReference type="Proteomes" id="UP001497516"/>
    </source>
</evidence>
<reference evidence="1 2" key="1">
    <citation type="submission" date="2024-04" db="EMBL/GenBank/DDBJ databases">
        <authorList>
            <person name="Fracassetti M."/>
        </authorList>
    </citation>
    <scope>NUCLEOTIDE SEQUENCE [LARGE SCALE GENOMIC DNA]</scope>
</reference>
<protein>
    <submittedName>
        <fullName evidence="1">Uncharacterized protein</fullName>
    </submittedName>
</protein>